<name>A0AA97FIN1_9MICO</name>
<feature type="region of interest" description="Disordered" evidence="6">
    <location>
        <begin position="378"/>
        <end position="503"/>
    </location>
</feature>
<proteinExistence type="inferred from homology"/>
<dbReference type="Pfam" id="PF04542">
    <property type="entry name" value="Sigma70_r2"/>
    <property type="match status" value="1"/>
</dbReference>
<keyword evidence="4" id="KW-0238">DNA-binding</keyword>
<protein>
    <submittedName>
        <fullName evidence="9">Sigma-70 family RNA polymerase sigma factor</fullName>
    </submittedName>
</protein>
<evidence type="ECO:0000313" key="10">
    <source>
        <dbReference type="Proteomes" id="UP001305498"/>
    </source>
</evidence>
<dbReference type="Gene3D" id="1.10.10.10">
    <property type="entry name" value="Winged helix-like DNA-binding domain superfamily/Winged helix DNA-binding domain"/>
    <property type="match status" value="1"/>
</dbReference>
<keyword evidence="2" id="KW-0805">Transcription regulation</keyword>
<dbReference type="AlphaFoldDB" id="A0AA97FIN1"/>
<feature type="compositionally biased region" description="Pro residues" evidence="6">
    <location>
        <begin position="451"/>
        <end position="496"/>
    </location>
</feature>
<dbReference type="PANTHER" id="PTHR43133">
    <property type="entry name" value="RNA POLYMERASE ECF-TYPE SIGMA FACTO"/>
    <property type="match status" value="1"/>
</dbReference>
<dbReference type="GO" id="GO:0003677">
    <property type="term" value="F:DNA binding"/>
    <property type="evidence" value="ECO:0007669"/>
    <property type="project" value="UniProtKB-KW"/>
</dbReference>
<dbReference type="InterPro" id="IPR013325">
    <property type="entry name" value="RNA_pol_sigma_r2"/>
</dbReference>
<dbReference type="PANTHER" id="PTHR43133:SF8">
    <property type="entry name" value="RNA POLYMERASE SIGMA FACTOR HI_1459-RELATED"/>
    <property type="match status" value="1"/>
</dbReference>
<evidence type="ECO:0000256" key="6">
    <source>
        <dbReference type="SAM" id="MobiDB-lite"/>
    </source>
</evidence>
<keyword evidence="5" id="KW-0804">Transcription</keyword>
<dbReference type="InterPro" id="IPR007627">
    <property type="entry name" value="RNA_pol_sigma70_r2"/>
</dbReference>
<dbReference type="EMBL" id="CP118157">
    <property type="protein sequence ID" value="WOF23740.1"/>
    <property type="molecule type" value="Genomic_DNA"/>
</dbReference>
<evidence type="ECO:0000259" key="7">
    <source>
        <dbReference type="Pfam" id="PF04542"/>
    </source>
</evidence>
<keyword evidence="3" id="KW-0731">Sigma factor</keyword>
<dbReference type="GO" id="GO:0006352">
    <property type="term" value="P:DNA-templated transcription initiation"/>
    <property type="evidence" value="ECO:0007669"/>
    <property type="project" value="InterPro"/>
</dbReference>
<dbReference type="InterPro" id="IPR041916">
    <property type="entry name" value="Anti_sigma_zinc_sf"/>
</dbReference>
<gene>
    <name evidence="9" type="ORF">N8K70_03415</name>
</gene>
<evidence type="ECO:0000313" key="9">
    <source>
        <dbReference type="EMBL" id="WOF23740.1"/>
    </source>
</evidence>
<dbReference type="RefSeq" id="WP_317140211.1">
    <property type="nucleotide sequence ID" value="NZ_CP118157.1"/>
</dbReference>
<dbReference type="SUPFAM" id="SSF88946">
    <property type="entry name" value="Sigma2 domain of RNA polymerase sigma factors"/>
    <property type="match status" value="1"/>
</dbReference>
<reference evidence="9 10" key="1">
    <citation type="submission" date="2023-02" db="EMBL/GenBank/DDBJ databases">
        <title>Microbacterium betulae sp. nov., isolated from birch wood.</title>
        <authorList>
            <person name="Pasciak M."/>
            <person name="Pawlik K.J."/>
            <person name="Martynowski D."/>
            <person name="Laczmanski L."/>
            <person name="Ciekot J."/>
            <person name="Szponar B."/>
            <person name="Wojcik-Fatla A."/>
            <person name="Mackiewicz B."/>
            <person name="Farian E."/>
            <person name="Cholewa G."/>
            <person name="Cholewa A."/>
            <person name="Dutkiewicz J."/>
        </authorList>
    </citation>
    <scope>NUCLEOTIDE SEQUENCE [LARGE SCALE GENOMIC DNA]</scope>
    <source>
        <strain evidence="9 10">AB</strain>
    </source>
</reference>
<dbReference type="Pfam" id="PF13490">
    <property type="entry name" value="zf-HC2"/>
    <property type="match status" value="1"/>
</dbReference>
<dbReference type="SUPFAM" id="SSF88659">
    <property type="entry name" value="Sigma3 and sigma4 domains of RNA polymerase sigma factors"/>
    <property type="match status" value="1"/>
</dbReference>
<sequence>MTTDDENLHDGDADLSATPDVDLVLRSRSGDREAFAELWRRHYRSGVVAARSITSSFDADDLVQEAYAKIFQSIRRGKGPTGSFRAYLFTAIRNIAASWGRSSNEVASDELENVEDPGSTDQATDEALDRSLTHTAFRSLPTRWQEVLWYTEIEQMKPGEVAPLLGMKAAGVSQLAFRAREGLREAWIQAHIASVEDGSDHAWTIERLGAYTRENLGPRDRKKVEDHLGDCARCAIVASEAKEVSGRLALVLLPLTIGTAGAAAYLASLQRGEAAVVALAAMPSSVHEGAAVVAGGMGTAAAADGAAQGGGTASGTPAWTIGGLLAAGVAAVTVAGVVLAATLTGGWSGSANDAAGAFDDANQPDASIEASDELLTTEDENGDPIEPPIGSTPTPTPTPSASSTSEPRPESPAPRPSASPRPSADPLPTAEPEPLPEPEPSALPTGEPEPSVEPEPTAEPSPEPTLEPSPEPTLEPSPEPTLEPSPEPTLEPSPEPSPEETPGEPFAQIAVEQASVVDADERIIELELTGEADETVSVSAGATTGAAAAAFASLSFFSAADTSDALAEGDFTAHGTLDLEFSLTPVHVTEDTRLVIAYRDGEGDVAAFTASLSELGVRAPLLEALESEPTPSPSPTSSATPKPSATPTPTASPTPMPTKTPTPTPSSTATPPPTPTPYRPLRLVDESVQGNKQEGTVSFTVTGETDARVDVLLNGALVADDIVLSGPQRVIDLPLDFATASNNPSVTVSYVDGDALAEPLSFRVGDKVPLEELVINDALEFRTASLDMERPVQGAVEIPVTGEPSVDAVASIGSLIVDVPLDDAGSGTLALVLTRDQLESAQPITLSYPQRNADPGTTYTKDADELGLSDLLVYDIEASESRLTQPGGLSVLTPLQGHADETALVTVTTQDRPDEYLEIRFGENGEHLFEYTGELDRRFDFTVEYTSIPPQVYGTGTTFGWTVTRR</sequence>
<dbReference type="NCBIfam" id="TIGR02937">
    <property type="entry name" value="sigma70-ECF"/>
    <property type="match status" value="1"/>
</dbReference>
<dbReference type="InterPro" id="IPR039425">
    <property type="entry name" value="RNA_pol_sigma-70-like"/>
</dbReference>
<evidence type="ECO:0000256" key="3">
    <source>
        <dbReference type="ARBA" id="ARBA00023082"/>
    </source>
</evidence>
<evidence type="ECO:0000256" key="1">
    <source>
        <dbReference type="ARBA" id="ARBA00010641"/>
    </source>
</evidence>
<evidence type="ECO:0000256" key="2">
    <source>
        <dbReference type="ARBA" id="ARBA00023015"/>
    </source>
</evidence>
<evidence type="ECO:0000256" key="4">
    <source>
        <dbReference type="ARBA" id="ARBA00023125"/>
    </source>
</evidence>
<dbReference type="Gene3D" id="1.10.10.1320">
    <property type="entry name" value="Anti-sigma factor, zinc-finger domain"/>
    <property type="match status" value="1"/>
</dbReference>
<dbReference type="InterPro" id="IPR013324">
    <property type="entry name" value="RNA_pol_sigma_r3/r4-like"/>
</dbReference>
<accession>A0AA97FIN1</accession>
<feature type="domain" description="Putative zinc-finger" evidence="8">
    <location>
        <begin position="203"/>
        <end position="235"/>
    </location>
</feature>
<dbReference type="InterPro" id="IPR014284">
    <property type="entry name" value="RNA_pol_sigma-70_dom"/>
</dbReference>
<dbReference type="KEGG" id="mbet:N8K70_03415"/>
<comment type="similarity">
    <text evidence="1">Belongs to the sigma-70 factor family. ECF subfamily.</text>
</comment>
<dbReference type="Gene3D" id="1.10.1740.10">
    <property type="match status" value="1"/>
</dbReference>
<feature type="compositionally biased region" description="Pro residues" evidence="6">
    <location>
        <begin position="644"/>
        <end position="678"/>
    </location>
</feature>
<feature type="compositionally biased region" description="Pro residues" evidence="6">
    <location>
        <begin position="410"/>
        <end position="441"/>
    </location>
</feature>
<evidence type="ECO:0000259" key="8">
    <source>
        <dbReference type="Pfam" id="PF13490"/>
    </source>
</evidence>
<evidence type="ECO:0000256" key="5">
    <source>
        <dbReference type="ARBA" id="ARBA00023163"/>
    </source>
</evidence>
<feature type="compositionally biased region" description="Low complexity" evidence="6">
    <location>
        <begin position="388"/>
        <end position="406"/>
    </location>
</feature>
<organism evidence="9 10">
    <name type="scientific">Microbacterium betulae</name>
    <dbReference type="NCBI Taxonomy" id="2981139"/>
    <lineage>
        <taxon>Bacteria</taxon>
        <taxon>Bacillati</taxon>
        <taxon>Actinomycetota</taxon>
        <taxon>Actinomycetes</taxon>
        <taxon>Micrococcales</taxon>
        <taxon>Microbacteriaceae</taxon>
        <taxon>Microbacterium</taxon>
    </lineage>
</organism>
<keyword evidence="10" id="KW-1185">Reference proteome</keyword>
<feature type="domain" description="RNA polymerase sigma-70 region 2" evidence="7">
    <location>
        <begin position="48"/>
        <end position="99"/>
    </location>
</feature>
<dbReference type="InterPro" id="IPR036388">
    <property type="entry name" value="WH-like_DNA-bd_sf"/>
</dbReference>
<dbReference type="Proteomes" id="UP001305498">
    <property type="component" value="Chromosome"/>
</dbReference>
<feature type="region of interest" description="Disordered" evidence="6">
    <location>
        <begin position="626"/>
        <end position="681"/>
    </location>
</feature>
<dbReference type="GO" id="GO:0016987">
    <property type="term" value="F:sigma factor activity"/>
    <property type="evidence" value="ECO:0007669"/>
    <property type="project" value="UniProtKB-KW"/>
</dbReference>
<dbReference type="InterPro" id="IPR027383">
    <property type="entry name" value="Znf_put"/>
</dbReference>